<accession>A0A2P8F2V7</accession>
<evidence type="ECO:0000256" key="3">
    <source>
        <dbReference type="ARBA" id="ARBA00023163"/>
    </source>
</evidence>
<evidence type="ECO:0000256" key="1">
    <source>
        <dbReference type="ARBA" id="ARBA00023015"/>
    </source>
</evidence>
<dbReference type="GO" id="GO:0005829">
    <property type="term" value="C:cytosol"/>
    <property type="evidence" value="ECO:0007669"/>
    <property type="project" value="TreeGrafter"/>
</dbReference>
<dbReference type="Pfam" id="PF12625">
    <property type="entry name" value="Arabinose_bd"/>
    <property type="match status" value="1"/>
</dbReference>
<keyword evidence="3" id="KW-0804">Transcription</keyword>
<dbReference type="PANTHER" id="PTHR47894:SF1">
    <property type="entry name" value="HTH-TYPE TRANSCRIPTIONAL REGULATOR VQSM"/>
    <property type="match status" value="1"/>
</dbReference>
<dbReference type="EMBL" id="PYGJ01000023">
    <property type="protein sequence ID" value="PSL16057.1"/>
    <property type="molecule type" value="Genomic_DNA"/>
</dbReference>
<gene>
    <name evidence="5" type="ORF">CLV88_12324</name>
</gene>
<dbReference type="InterPro" id="IPR032687">
    <property type="entry name" value="AraC-type_N"/>
</dbReference>
<protein>
    <submittedName>
        <fullName evidence="5">AraC-like DNA-binding protein</fullName>
    </submittedName>
</protein>
<dbReference type="GO" id="GO:0003700">
    <property type="term" value="F:DNA-binding transcription factor activity"/>
    <property type="evidence" value="ECO:0007669"/>
    <property type="project" value="InterPro"/>
</dbReference>
<dbReference type="GO" id="GO:0000976">
    <property type="term" value="F:transcription cis-regulatory region binding"/>
    <property type="evidence" value="ECO:0007669"/>
    <property type="project" value="TreeGrafter"/>
</dbReference>
<dbReference type="SMART" id="SM00342">
    <property type="entry name" value="HTH_ARAC"/>
    <property type="match status" value="1"/>
</dbReference>
<dbReference type="InterPro" id="IPR018060">
    <property type="entry name" value="HTH_AraC"/>
</dbReference>
<sequence length="328" mass="36853">MQVDGSRVQYLMEVLQRRSGNKAAAKILKNVGIKDLEEPIDVLAEAEFVRLACQELDDLLFAVKAGLDYRYSTTLVGYVARYSRTVEAAIRNSQKISATVYPAYRLVLQVSSNYASLELEAVDERLSKYHRHRDLLIFGVLALLRSITNTQFYPIELRLTHPGGDFASEIEKIAGFPVVFSAEKLEMLLPLSVLDIPIPTYEPKLRDYLIAYGERLLVDNPNQAPSLRARIEGVLTNGLPNRLLPAKEVAATLGMSGRTMARRLEGEGLKFRTIVDDLRLDLSKTYLRDGISVTEVAFLLDYSDTAAFSTAFKRWTELSPRQFVQKAS</sequence>
<proteinExistence type="predicted"/>
<dbReference type="Gene3D" id="1.10.10.60">
    <property type="entry name" value="Homeodomain-like"/>
    <property type="match status" value="1"/>
</dbReference>
<keyword evidence="6" id="KW-1185">Reference proteome</keyword>
<dbReference type="Pfam" id="PF12833">
    <property type="entry name" value="HTH_18"/>
    <property type="match status" value="1"/>
</dbReference>
<dbReference type="InterPro" id="IPR009057">
    <property type="entry name" value="Homeodomain-like_sf"/>
</dbReference>
<dbReference type="OrthoDB" id="9805730at2"/>
<dbReference type="Proteomes" id="UP000240418">
    <property type="component" value="Unassembled WGS sequence"/>
</dbReference>
<dbReference type="PROSITE" id="PS01124">
    <property type="entry name" value="HTH_ARAC_FAMILY_2"/>
    <property type="match status" value="1"/>
</dbReference>
<evidence type="ECO:0000313" key="6">
    <source>
        <dbReference type="Proteomes" id="UP000240418"/>
    </source>
</evidence>
<dbReference type="AlphaFoldDB" id="A0A2P8F2V7"/>
<dbReference type="SUPFAM" id="SSF46689">
    <property type="entry name" value="Homeodomain-like"/>
    <property type="match status" value="1"/>
</dbReference>
<feature type="domain" description="HTH araC/xylS-type" evidence="4">
    <location>
        <begin position="229"/>
        <end position="326"/>
    </location>
</feature>
<keyword evidence="1" id="KW-0805">Transcription regulation</keyword>
<comment type="caution">
    <text evidence="5">The sequence shown here is derived from an EMBL/GenBank/DDBJ whole genome shotgun (WGS) entry which is preliminary data.</text>
</comment>
<name>A0A2P8F2V7_9RHOB</name>
<evidence type="ECO:0000259" key="4">
    <source>
        <dbReference type="PROSITE" id="PS01124"/>
    </source>
</evidence>
<organism evidence="5 6">
    <name type="scientific">Shimia abyssi</name>
    <dbReference type="NCBI Taxonomy" id="1662395"/>
    <lineage>
        <taxon>Bacteria</taxon>
        <taxon>Pseudomonadati</taxon>
        <taxon>Pseudomonadota</taxon>
        <taxon>Alphaproteobacteria</taxon>
        <taxon>Rhodobacterales</taxon>
        <taxon>Roseobacteraceae</taxon>
    </lineage>
</organism>
<dbReference type="PANTHER" id="PTHR47894">
    <property type="entry name" value="HTH-TYPE TRANSCRIPTIONAL REGULATOR GADX"/>
    <property type="match status" value="1"/>
</dbReference>
<dbReference type="RefSeq" id="WP_106610433.1">
    <property type="nucleotide sequence ID" value="NZ_PYGJ01000023.1"/>
</dbReference>
<reference evidence="5 6" key="1">
    <citation type="submission" date="2018-03" db="EMBL/GenBank/DDBJ databases">
        <title>Genomic Encyclopedia of Archaeal and Bacterial Type Strains, Phase II (KMG-II): from individual species to whole genera.</title>
        <authorList>
            <person name="Goeker M."/>
        </authorList>
    </citation>
    <scope>NUCLEOTIDE SEQUENCE [LARGE SCALE GENOMIC DNA]</scope>
    <source>
        <strain evidence="5 6">DSM 100673</strain>
    </source>
</reference>
<evidence type="ECO:0000256" key="2">
    <source>
        <dbReference type="ARBA" id="ARBA00023125"/>
    </source>
</evidence>
<evidence type="ECO:0000313" key="5">
    <source>
        <dbReference type="EMBL" id="PSL16057.1"/>
    </source>
</evidence>
<keyword evidence="2 5" id="KW-0238">DNA-binding</keyword>